<evidence type="ECO:0000313" key="2">
    <source>
        <dbReference type="Proteomes" id="UP001589896"/>
    </source>
</evidence>
<organism evidence="1 2">
    <name type="scientific">Lysobacter korlensis</name>
    <dbReference type="NCBI Taxonomy" id="553636"/>
    <lineage>
        <taxon>Bacteria</taxon>
        <taxon>Pseudomonadati</taxon>
        <taxon>Pseudomonadota</taxon>
        <taxon>Gammaproteobacteria</taxon>
        <taxon>Lysobacterales</taxon>
        <taxon>Lysobacteraceae</taxon>
        <taxon>Lysobacter</taxon>
    </lineage>
</organism>
<dbReference type="RefSeq" id="WP_386672942.1">
    <property type="nucleotide sequence ID" value="NZ_JBHLTG010000006.1"/>
</dbReference>
<proteinExistence type="predicted"/>
<comment type="caution">
    <text evidence="1">The sequence shown here is derived from an EMBL/GenBank/DDBJ whole genome shotgun (WGS) entry which is preliminary data.</text>
</comment>
<accession>A0ABV6RV51</accession>
<gene>
    <name evidence="1" type="ORF">ACFFGH_23690</name>
</gene>
<reference evidence="1 2" key="1">
    <citation type="submission" date="2024-09" db="EMBL/GenBank/DDBJ databases">
        <authorList>
            <person name="Sun Q."/>
            <person name="Mori K."/>
        </authorList>
    </citation>
    <scope>NUCLEOTIDE SEQUENCE [LARGE SCALE GENOMIC DNA]</scope>
    <source>
        <strain evidence="1 2">KCTC 23076</strain>
    </source>
</reference>
<dbReference type="EMBL" id="JBHLTG010000006">
    <property type="protein sequence ID" value="MFC0680845.1"/>
    <property type="molecule type" value="Genomic_DNA"/>
</dbReference>
<evidence type="ECO:0000313" key="1">
    <source>
        <dbReference type="EMBL" id="MFC0680845.1"/>
    </source>
</evidence>
<evidence type="ECO:0008006" key="3">
    <source>
        <dbReference type="Google" id="ProtNLM"/>
    </source>
</evidence>
<keyword evidence="2" id="KW-1185">Reference proteome</keyword>
<sequence length="69" mass="7748">MGNGIARVPFVGGIWDGQRRCTDHDGAGRLHDVVRDDLGRPLYRLEYDAVSAGEHGTTYRNPRYRFADA</sequence>
<protein>
    <recommendedName>
        <fullName evidence="3">YD repeat-containing protein</fullName>
    </recommendedName>
</protein>
<dbReference type="Proteomes" id="UP001589896">
    <property type="component" value="Unassembled WGS sequence"/>
</dbReference>
<name>A0ABV6RV51_9GAMM</name>